<evidence type="ECO:0000256" key="2">
    <source>
        <dbReference type="PROSITE-ProRule" id="PRU00169"/>
    </source>
</evidence>
<dbReference type="SMART" id="SM00448">
    <property type="entry name" value="REC"/>
    <property type="match status" value="1"/>
</dbReference>
<dbReference type="PANTHER" id="PTHR43214">
    <property type="entry name" value="TWO-COMPONENT RESPONSE REGULATOR"/>
    <property type="match status" value="1"/>
</dbReference>
<evidence type="ECO:0000313" key="7">
    <source>
        <dbReference type="Proteomes" id="UP001595923"/>
    </source>
</evidence>
<dbReference type="InterPro" id="IPR039420">
    <property type="entry name" value="WalR-like"/>
</dbReference>
<evidence type="ECO:0000256" key="1">
    <source>
        <dbReference type="ARBA" id="ARBA00023125"/>
    </source>
</evidence>
<proteinExistence type="predicted"/>
<dbReference type="CDD" id="cd06170">
    <property type="entry name" value="LuxR_C_like"/>
    <property type="match status" value="1"/>
</dbReference>
<organism evidence="6 7">
    <name type="scientific">Nocardiopsis mangrovi</name>
    <dbReference type="NCBI Taxonomy" id="1179818"/>
    <lineage>
        <taxon>Bacteria</taxon>
        <taxon>Bacillati</taxon>
        <taxon>Actinomycetota</taxon>
        <taxon>Actinomycetes</taxon>
        <taxon>Streptosporangiales</taxon>
        <taxon>Nocardiopsidaceae</taxon>
        <taxon>Nocardiopsis</taxon>
    </lineage>
</organism>
<feature type="domain" description="Response regulatory" evidence="5">
    <location>
        <begin position="3"/>
        <end position="119"/>
    </location>
</feature>
<dbReference type="InterPro" id="IPR000792">
    <property type="entry name" value="Tscrpt_reg_LuxR_C"/>
</dbReference>
<dbReference type="InterPro" id="IPR016032">
    <property type="entry name" value="Sig_transdc_resp-reg_C-effctor"/>
</dbReference>
<dbReference type="InterPro" id="IPR001789">
    <property type="entry name" value="Sig_transdc_resp-reg_receiver"/>
</dbReference>
<gene>
    <name evidence="6" type="ORF">ACFO4E_29630</name>
</gene>
<dbReference type="InterPro" id="IPR011006">
    <property type="entry name" value="CheY-like_superfamily"/>
</dbReference>
<dbReference type="SUPFAM" id="SSF46894">
    <property type="entry name" value="C-terminal effector domain of the bipartite response regulators"/>
    <property type="match status" value="1"/>
</dbReference>
<dbReference type="SUPFAM" id="SSF52172">
    <property type="entry name" value="CheY-like"/>
    <property type="match status" value="1"/>
</dbReference>
<name>A0ABV9E4M5_9ACTN</name>
<feature type="region of interest" description="Disordered" evidence="3">
    <location>
        <begin position="83"/>
        <end position="102"/>
    </location>
</feature>
<dbReference type="Proteomes" id="UP001595923">
    <property type="component" value="Unassembled WGS sequence"/>
</dbReference>
<sequence length="201" mass="21445">MIRVILAEDLHMVRGALVALLDSEDDISVVAEVTGGYAVIPAVLHHRPDVAIIGVDLPGTDGLAAAAEIEERKLGTRTLILTGPGRPQEAHTELGDRVGGCLPKDAPPSELARAVRRVHFGHRVGGGAPAPPLTPVTDSPLTPRELDVLRLTAQGFDSAEVADRLFLAVGTVRNYLTSITAKLNARNRVDAVRIARESRWI</sequence>
<comment type="caution">
    <text evidence="2">Lacks conserved residue(s) required for the propagation of feature annotation.</text>
</comment>
<evidence type="ECO:0000313" key="6">
    <source>
        <dbReference type="EMBL" id="MFC4566036.1"/>
    </source>
</evidence>
<keyword evidence="7" id="KW-1185">Reference proteome</keyword>
<dbReference type="Gene3D" id="1.10.10.10">
    <property type="entry name" value="Winged helix-like DNA-binding domain superfamily/Winged helix DNA-binding domain"/>
    <property type="match status" value="1"/>
</dbReference>
<reference evidence="7" key="1">
    <citation type="journal article" date="2019" name="Int. J. Syst. Evol. Microbiol.">
        <title>The Global Catalogue of Microorganisms (GCM) 10K type strain sequencing project: providing services to taxonomists for standard genome sequencing and annotation.</title>
        <authorList>
            <consortium name="The Broad Institute Genomics Platform"/>
            <consortium name="The Broad Institute Genome Sequencing Center for Infectious Disease"/>
            <person name="Wu L."/>
            <person name="Ma J."/>
        </authorList>
    </citation>
    <scope>NUCLEOTIDE SEQUENCE [LARGE SCALE GENOMIC DNA]</scope>
    <source>
        <strain evidence="7">XZYJ18</strain>
    </source>
</reference>
<dbReference type="PROSITE" id="PS00622">
    <property type="entry name" value="HTH_LUXR_1"/>
    <property type="match status" value="1"/>
</dbReference>
<feature type="domain" description="HTH luxR-type" evidence="4">
    <location>
        <begin position="134"/>
        <end position="199"/>
    </location>
</feature>
<dbReference type="PRINTS" id="PR00038">
    <property type="entry name" value="HTHLUXR"/>
</dbReference>
<protein>
    <submittedName>
        <fullName evidence="6">DNA-binding response regulator</fullName>
    </submittedName>
</protein>
<evidence type="ECO:0000256" key="3">
    <source>
        <dbReference type="SAM" id="MobiDB-lite"/>
    </source>
</evidence>
<dbReference type="Gene3D" id="3.40.50.2300">
    <property type="match status" value="1"/>
</dbReference>
<dbReference type="SMART" id="SM00421">
    <property type="entry name" value="HTH_LUXR"/>
    <property type="match status" value="1"/>
</dbReference>
<comment type="caution">
    <text evidence="6">The sequence shown here is derived from an EMBL/GenBank/DDBJ whole genome shotgun (WGS) entry which is preliminary data.</text>
</comment>
<dbReference type="PANTHER" id="PTHR43214:SF42">
    <property type="entry name" value="TRANSCRIPTIONAL REGULATORY PROTEIN DESR"/>
    <property type="match status" value="1"/>
</dbReference>
<dbReference type="PROSITE" id="PS50110">
    <property type="entry name" value="RESPONSE_REGULATORY"/>
    <property type="match status" value="1"/>
</dbReference>
<evidence type="ECO:0000259" key="4">
    <source>
        <dbReference type="PROSITE" id="PS50043"/>
    </source>
</evidence>
<dbReference type="InterPro" id="IPR036388">
    <property type="entry name" value="WH-like_DNA-bd_sf"/>
</dbReference>
<keyword evidence="1 6" id="KW-0238">DNA-binding</keyword>
<dbReference type="PROSITE" id="PS50043">
    <property type="entry name" value="HTH_LUXR_2"/>
    <property type="match status" value="1"/>
</dbReference>
<dbReference type="Pfam" id="PF00196">
    <property type="entry name" value="GerE"/>
    <property type="match status" value="1"/>
</dbReference>
<dbReference type="GO" id="GO:0003677">
    <property type="term" value="F:DNA binding"/>
    <property type="evidence" value="ECO:0007669"/>
    <property type="project" value="UniProtKB-KW"/>
</dbReference>
<accession>A0ABV9E4M5</accession>
<dbReference type="Pfam" id="PF00072">
    <property type="entry name" value="Response_reg"/>
    <property type="match status" value="1"/>
</dbReference>
<evidence type="ECO:0000259" key="5">
    <source>
        <dbReference type="PROSITE" id="PS50110"/>
    </source>
</evidence>
<dbReference type="RefSeq" id="WP_378580561.1">
    <property type="nucleotide sequence ID" value="NZ_JBHSFQ010000060.1"/>
</dbReference>
<dbReference type="EMBL" id="JBHSFQ010000060">
    <property type="protein sequence ID" value="MFC4566036.1"/>
    <property type="molecule type" value="Genomic_DNA"/>
</dbReference>